<dbReference type="CDD" id="cd00093">
    <property type="entry name" value="HTH_XRE"/>
    <property type="match status" value="1"/>
</dbReference>
<dbReference type="InterPro" id="IPR001387">
    <property type="entry name" value="Cro/C1-type_HTH"/>
</dbReference>
<comment type="caution">
    <text evidence="1">The sequence shown here is derived from an EMBL/GenBank/DDBJ whole genome shotgun (WGS) entry which is preliminary data.</text>
</comment>
<dbReference type="EMBL" id="RBVM01000001">
    <property type="protein sequence ID" value="RKO38271.1"/>
    <property type="molecule type" value="Genomic_DNA"/>
</dbReference>
<dbReference type="InterPro" id="IPR015927">
    <property type="entry name" value="Peptidase_S24_S26A/B/C"/>
</dbReference>
<proteinExistence type="predicted"/>
<dbReference type="CDD" id="cd06529">
    <property type="entry name" value="S24_LexA-like"/>
    <property type="match status" value="1"/>
</dbReference>
<dbReference type="InterPro" id="IPR010982">
    <property type="entry name" value="Lambda_DNA-bd_dom_sf"/>
</dbReference>
<dbReference type="SUPFAM" id="SSF47413">
    <property type="entry name" value="lambda repressor-like DNA-binding domains"/>
    <property type="match status" value="1"/>
</dbReference>
<evidence type="ECO:0000313" key="1">
    <source>
        <dbReference type="EMBL" id="RKO38271.1"/>
    </source>
</evidence>
<dbReference type="SMART" id="SM00530">
    <property type="entry name" value="HTH_XRE"/>
    <property type="match status" value="1"/>
</dbReference>
<sequence length="276" mass="31644">MEEEELERRKIVAENIRKLIKEKGITQKQLAKEIGMSQNIITEYVKLRSFPPGGVLQKIADYFGVKKSDIDTTWKKDVNSDNTPIIEKTIDTMKQLEEPRQKIVLETATNQLDEQIKKKRLSFFSNKVDFDKISNIVPYDPNKEGYAPVIGEIAAGTPILSEQNFEGMRPVYGKYAGRDDIFWLRVKGESMETEIHDGSFALILQDPDLSEGSIGAVRFIDDNEATLKCVFYEYDENGYPLCLRLEPLNPDYPIQYADEYNPAVIEGRLVKVEQDY</sequence>
<dbReference type="Pfam" id="PF00717">
    <property type="entry name" value="Peptidase_S24"/>
    <property type="match status" value="1"/>
</dbReference>
<dbReference type="Gene3D" id="2.10.109.10">
    <property type="entry name" value="Umud Fragment, subunit A"/>
    <property type="match status" value="1"/>
</dbReference>
<dbReference type="PANTHER" id="PTHR33516:SF2">
    <property type="entry name" value="LEXA REPRESSOR-RELATED"/>
    <property type="match status" value="1"/>
</dbReference>
<protein>
    <submittedName>
        <fullName evidence="1">XRE family transcriptional regulator</fullName>
    </submittedName>
</protein>
<organism evidence="1">
    <name type="scientific">Lactococcus lactis subsp. lactis bv. diacetylactis</name>
    <dbReference type="NCBI Taxonomy" id="44688"/>
    <lineage>
        <taxon>Bacteria</taxon>
        <taxon>Bacillati</taxon>
        <taxon>Bacillota</taxon>
        <taxon>Bacilli</taxon>
        <taxon>Lactobacillales</taxon>
        <taxon>Streptococcaceae</taxon>
        <taxon>Lactococcus</taxon>
    </lineage>
</organism>
<dbReference type="PANTHER" id="PTHR33516">
    <property type="entry name" value="LEXA REPRESSOR"/>
    <property type="match status" value="1"/>
</dbReference>
<dbReference type="InterPro" id="IPR036286">
    <property type="entry name" value="LexA/Signal_pep-like_sf"/>
</dbReference>
<dbReference type="InterPro" id="IPR050077">
    <property type="entry name" value="LexA_repressor"/>
</dbReference>
<accession>A0A8B3EZW3</accession>
<gene>
    <name evidence="1" type="ORF">D8K17_08170</name>
</gene>
<dbReference type="Gene3D" id="1.10.260.40">
    <property type="entry name" value="lambda repressor-like DNA-binding domains"/>
    <property type="match status" value="1"/>
</dbReference>
<dbReference type="Pfam" id="PF01381">
    <property type="entry name" value="HTH_3"/>
    <property type="match status" value="1"/>
</dbReference>
<dbReference type="GO" id="GO:0003677">
    <property type="term" value="F:DNA binding"/>
    <property type="evidence" value="ECO:0007669"/>
    <property type="project" value="InterPro"/>
</dbReference>
<dbReference type="InterPro" id="IPR039418">
    <property type="entry name" value="LexA-like"/>
</dbReference>
<dbReference type="AlphaFoldDB" id="A0A8B3EZW3"/>
<dbReference type="RefSeq" id="WP_058147756.1">
    <property type="nucleotide sequence ID" value="NZ_CP061322.1"/>
</dbReference>
<name>A0A8B3EZW3_LACLL</name>
<reference evidence="1" key="1">
    <citation type="submission" date="2018-10" db="EMBL/GenBank/DDBJ databases">
        <title>Chromosomal inversion in Lactococcus lactis subsp. lactis bv. diacetylactis S50.</title>
        <authorList>
            <person name="Kojic M."/>
            <person name="Jovcic B."/>
        </authorList>
    </citation>
    <scope>NUCLEOTIDE SEQUENCE</scope>
    <source>
        <strain evidence="1">S50</strain>
    </source>
</reference>
<dbReference type="PROSITE" id="PS50943">
    <property type="entry name" value="HTH_CROC1"/>
    <property type="match status" value="1"/>
</dbReference>
<dbReference type="SUPFAM" id="SSF51306">
    <property type="entry name" value="LexA/Signal peptidase"/>
    <property type="match status" value="1"/>
</dbReference>